<dbReference type="SUPFAM" id="SSF50891">
    <property type="entry name" value="Cyclophilin-like"/>
    <property type="match status" value="1"/>
</dbReference>
<keyword evidence="6" id="KW-1185">Reference proteome</keyword>
<protein>
    <recommendedName>
        <fullName evidence="1">peptidylprolyl isomerase</fullName>
        <ecNumber evidence="1">5.2.1.8</ecNumber>
    </recommendedName>
</protein>
<organism evidence="5 6">
    <name type="scientific">Novilysobacter avium</name>
    <dbReference type="NCBI Taxonomy" id="2781023"/>
    <lineage>
        <taxon>Bacteria</taxon>
        <taxon>Pseudomonadati</taxon>
        <taxon>Pseudomonadota</taxon>
        <taxon>Gammaproteobacteria</taxon>
        <taxon>Lysobacterales</taxon>
        <taxon>Lysobacteraceae</taxon>
        <taxon>Novilysobacter</taxon>
    </lineage>
</organism>
<dbReference type="InterPro" id="IPR044665">
    <property type="entry name" value="E_coli_cyclophilin_A-like"/>
</dbReference>
<evidence type="ECO:0000256" key="1">
    <source>
        <dbReference type="ARBA" id="ARBA00013194"/>
    </source>
</evidence>
<dbReference type="PROSITE" id="PS50072">
    <property type="entry name" value="CSA_PPIASE_2"/>
    <property type="match status" value="1"/>
</dbReference>
<evidence type="ECO:0000313" key="5">
    <source>
        <dbReference type="EMBL" id="QOW23261.1"/>
    </source>
</evidence>
<dbReference type="PANTHER" id="PTHR43246">
    <property type="entry name" value="PEPTIDYL-PROLYL CIS-TRANS ISOMERASE CYP38, CHLOROPLASTIC"/>
    <property type="match status" value="1"/>
</dbReference>
<sequence length="299" mass="32246">MPMAHAANKTTPSTSEAPLKALSVSEILAASPDADWRAPDPANTLYMDLAGGRVVIELAPRFAPEHVANIRALARGHFWDGLSIYRAQDNFVVQFGDPDAGEAGARSLGDARARLPAEFERPAAGLSFTAIPDRDGWAPQVGFVDGFPAARDPASGQAWMTHCYGTLGAGRDMAADSSNGAELYVVIGQSPRQLDRNITVLGRVVRGMELLSSTQRGPEPMGVYEDAAQRTPIKAIRLASEVPTGQREHLQLLRTDSATFAALTEARRNRRDDWYKASAGHIDLCNIPLPVREAPSPLR</sequence>
<accession>A0A7S6UMX2</accession>
<dbReference type="Gene3D" id="2.40.100.10">
    <property type="entry name" value="Cyclophilin-like"/>
    <property type="match status" value="1"/>
</dbReference>
<dbReference type="EC" id="5.2.1.8" evidence="1"/>
<evidence type="ECO:0000256" key="2">
    <source>
        <dbReference type="ARBA" id="ARBA00023110"/>
    </source>
</evidence>
<dbReference type="InterPro" id="IPR029000">
    <property type="entry name" value="Cyclophilin-like_dom_sf"/>
</dbReference>
<keyword evidence="3 5" id="KW-0413">Isomerase</keyword>
<feature type="domain" description="PPIase cyclophilin-type" evidence="4">
    <location>
        <begin position="52"/>
        <end position="240"/>
    </location>
</feature>
<dbReference type="Proteomes" id="UP000593932">
    <property type="component" value="Chromosome"/>
</dbReference>
<dbReference type="GO" id="GO:0016853">
    <property type="term" value="F:isomerase activity"/>
    <property type="evidence" value="ECO:0007669"/>
    <property type="project" value="UniProtKB-KW"/>
</dbReference>
<evidence type="ECO:0000313" key="6">
    <source>
        <dbReference type="Proteomes" id="UP000593932"/>
    </source>
</evidence>
<dbReference type="EMBL" id="CP063657">
    <property type="protein sequence ID" value="QOW23261.1"/>
    <property type="molecule type" value="Genomic_DNA"/>
</dbReference>
<evidence type="ECO:0000259" key="4">
    <source>
        <dbReference type="PROSITE" id="PS50072"/>
    </source>
</evidence>
<dbReference type="InterPro" id="IPR002130">
    <property type="entry name" value="Cyclophilin-type_PPIase_dom"/>
</dbReference>
<gene>
    <name evidence="5" type="ORF">INQ42_03690</name>
</gene>
<reference evidence="5 6" key="1">
    <citation type="submission" date="2020-10" db="EMBL/GenBank/DDBJ databases">
        <title>complete genome sequencing of Lysobacter sp. H23M41.</title>
        <authorList>
            <person name="Bae J.-W."/>
            <person name="Lee S.-Y."/>
        </authorList>
    </citation>
    <scope>NUCLEOTIDE SEQUENCE [LARGE SCALE GENOMIC DNA]</scope>
    <source>
        <strain evidence="5 6">H23M41</strain>
    </source>
</reference>
<evidence type="ECO:0000256" key="3">
    <source>
        <dbReference type="ARBA" id="ARBA00023235"/>
    </source>
</evidence>
<dbReference type="Pfam" id="PF00160">
    <property type="entry name" value="Pro_isomerase"/>
    <property type="match status" value="1"/>
</dbReference>
<keyword evidence="2" id="KW-0697">Rotamase</keyword>
<proteinExistence type="predicted"/>
<name>A0A7S6UMX2_9GAMM</name>